<dbReference type="STRING" id="240015.ACP_0730"/>
<keyword evidence="3" id="KW-1185">Reference proteome</keyword>
<dbReference type="InterPro" id="IPR052018">
    <property type="entry name" value="PHP_domain"/>
</dbReference>
<keyword evidence="1" id="KW-0732">Signal</keyword>
<dbReference type="AlphaFoldDB" id="C1F270"/>
<feature type="chain" id="PRO_5002909083" description="PHP domain protein" evidence="1">
    <location>
        <begin position="20"/>
        <end position="506"/>
    </location>
</feature>
<dbReference type="GO" id="GO:0004534">
    <property type="term" value="F:5'-3' RNA exonuclease activity"/>
    <property type="evidence" value="ECO:0007669"/>
    <property type="project" value="TreeGrafter"/>
</dbReference>
<proteinExistence type="predicted"/>
<sequence length="506" mass="54437">MRFVSAAAALLLLTQTATALPQAASAAATAVSLPSPNLVLAGTVRGSQNQTYFSIPFQVPAGVHRITVRFTHDKMAEHTVLNLGIADPERFRGNSGGDKQQFTLSDSDATPSYLPGAILPGTWKLLISVPNIRPNVTAHYHAKIWFNLHIDDTSFTEHPLNSQRGWYRGDLHMHTAHSDGSCLNQTGQPVPCPLFVTAQTAAKRGLDFIAITDHNAVSQYDDERELQPYFDKLLLIPGREMTTFHGHANIWGTTRYVDYRVGTAHAPDINAMFRAAHRLSALVSINHPEAPSGEICMGCGWTANPPADMRLVNAVEVMNGNGGRGFFSGVHFWQSQLARGYRLTAVGGSDNHHGDWLPSQEGSVGSPTTVVHAANLSVAAILAGIRAGHVFLDLSGSRDRLLTLRAVADGRAAAMGDDLALPAGTSVAFTLHVVDCAGDTAKWYVDGKAVSALPSMPVASADATLHAAWTTDGRRHWIRAEVRDASGKLVLFGNPVYLNFDLTNAH</sequence>
<organism evidence="2 3">
    <name type="scientific">Acidobacterium capsulatum (strain ATCC 51196 / DSM 11244 / BCRC 80197 / JCM 7670 / NBRC 15755 / NCIMB 13165 / 161)</name>
    <dbReference type="NCBI Taxonomy" id="240015"/>
    <lineage>
        <taxon>Bacteria</taxon>
        <taxon>Pseudomonadati</taxon>
        <taxon>Acidobacteriota</taxon>
        <taxon>Terriglobia</taxon>
        <taxon>Terriglobales</taxon>
        <taxon>Acidobacteriaceae</taxon>
        <taxon>Acidobacterium</taxon>
    </lineage>
</organism>
<dbReference type="PANTHER" id="PTHR42924:SF3">
    <property type="entry name" value="POLYMERASE_HISTIDINOL PHOSPHATASE N-TERMINAL DOMAIN-CONTAINING PROTEIN"/>
    <property type="match status" value="1"/>
</dbReference>
<dbReference type="PANTHER" id="PTHR42924">
    <property type="entry name" value="EXONUCLEASE"/>
    <property type="match status" value="1"/>
</dbReference>
<dbReference type="Proteomes" id="UP000002207">
    <property type="component" value="Chromosome"/>
</dbReference>
<dbReference type="NCBIfam" id="NF038032">
    <property type="entry name" value="CehA_McbA_metalo"/>
    <property type="match status" value="1"/>
</dbReference>
<name>C1F270_ACIC5</name>
<evidence type="ECO:0000313" key="3">
    <source>
        <dbReference type="Proteomes" id="UP000002207"/>
    </source>
</evidence>
<dbReference type="SUPFAM" id="SSF89550">
    <property type="entry name" value="PHP domain-like"/>
    <property type="match status" value="1"/>
</dbReference>
<dbReference type="RefSeq" id="WP_015895903.1">
    <property type="nucleotide sequence ID" value="NC_012483.1"/>
</dbReference>
<reference evidence="2 3" key="1">
    <citation type="journal article" date="2009" name="Appl. Environ. Microbiol.">
        <title>Three genomes from the phylum Acidobacteria provide insight into the lifestyles of these microorganisms in soils.</title>
        <authorList>
            <person name="Ward N.L."/>
            <person name="Challacombe J.F."/>
            <person name="Janssen P.H."/>
            <person name="Henrissat B."/>
            <person name="Coutinho P.M."/>
            <person name="Wu M."/>
            <person name="Xie G."/>
            <person name="Haft D.H."/>
            <person name="Sait M."/>
            <person name="Badger J."/>
            <person name="Barabote R.D."/>
            <person name="Bradley B."/>
            <person name="Brettin T.S."/>
            <person name="Brinkac L.M."/>
            <person name="Bruce D."/>
            <person name="Creasy T."/>
            <person name="Daugherty S.C."/>
            <person name="Davidsen T.M."/>
            <person name="DeBoy R.T."/>
            <person name="Detter J.C."/>
            <person name="Dodson R.J."/>
            <person name="Durkin A.S."/>
            <person name="Ganapathy A."/>
            <person name="Gwinn-Giglio M."/>
            <person name="Han C.S."/>
            <person name="Khouri H."/>
            <person name="Kiss H."/>
            <person name="Kothari S.P."/>
            <person name="Madupu R."/>
            <person name="Nelson K.E."/>
            <person name="Nelson W.C."/>
            <person name="Paulsen I."/>
            <person name="Penn K."/>
            <person name="Ren Q."/>
            <person name="Rosovitz M.J."/>
            <person name="Selengut J.D."/>
            <person name="Shrivastava S."/>
            <person name="Sullivan S.A."/>
            <person name="Tapia R."/>
            <person name="Thompson L.S."/>
            <person name="Watkins K.L."/>
            <person name="Yang Q."/>
            <person name="Yu C."/>
            <person name="Zafar N."/>
            <person name="Zhou L."/>
            <person name="Kuske C.R."/>
        </authorList>
    </citation>
    <scope>NUCLEOTIDE SEQUENCE [LARGE SCALE GENOMIC DNA]</scope>
    <source>
        <strain evidence="3">ATCC 51196 / DSM 11244 / BCRC 80197 / JCM 7670 / NBRC 15755 / NCIMB 13165 / 161</strain>
    </source>
</reference>
<dbReference type="InterPro" id="IPR016195">
    <property type="entry name" value="Pol/histidinol_Pase-like"/>
</dbReference>
<protein>
    <recommendedName>
        <fullName evidence="4">PHP domain protein</fullName>
    </recommendedName>
</protein>
<evidence type="ECO:0000256" key="1">
    <source>
        <dbReference type="SAM" id="SignalP"/>
    </source>
</evidence>
<feature type="signal peptide" evidence="1">
    <location>
        <begin position="1"/>
        <end position="19"/>
    </location>
</feature>
<dbReference type="GO" id="GO:0035312">
    <property type="term" value="F:5'-3' DNA exonuclease activity"/>
    <property type="evidence" value="ECO:0007669"/>
    <property type="project" value="TreeGrafter"/>
</dbReference>
<gene>
    <name evidence="2" type="ordered locus">ACP_0730</name>
</gene>
<evidence type="ECO:0008006" key="4">
    <source>
        <dbReference type="Google" id="ProtNLM"/>
    </source>
</evidence>
<dbReference type="HOGENOM" id="CLU_032306_1_0_0"/>
<dbReference type="Gene3D" id="3.20.20.140">
    <property type="entry name" value="Metal-dependent hydrolases"/>
    <property type="match status" value="1"/>
</dbReference>
<accession>C1F270</accession>
<evidence type="ECO:0000313" key="2">
    <source>
        <dbReference type="EMBL" id="ACO32100.1"/>
    </source>
</evidence>
<dbReference type="CDD" id="cd07432">
    <property type="entry name" value="PHP_HisPPase"/>
    <property type="match status" value="1"/>
</dbReference>
<dbReference type="EMBL" id="CP001472">
    <property type="protein sequence ID" value="ACO32100.1"/>
    <property type="molecule type" value="Genomic_DNA"/>
</dbReference>
<dbReference type="InParanoid" id="C1F270"/>
<dbReference type="KEGG" id="aca:ACP_0730"/>
<dbReference type="eggNOG" id="COG0613">
    <property type="taxonomic scope" value="Bacteria"/>
</dbReference>